<evidence type="ECO:0000313" key="1">
    <source>
        <dbReference type="EMBL" id="KAG9334921.1"/>
    </source>
</evidence>
<organism evidence="1 2">
    <name type="scientific">Albula glossodonta</name>
    <name type="common">roundjaw bonefish</name>
    <dbReference type="NCBI Taxonomy" id="121402"/>
    <lineage>
        <taxon>Eukaryota</taxon>
        <taxon>Metazoa</taxon>
        <taxon>Chordata</taxon>
        <taxon>Craniata</taxon>
        <taxon>Vertebrata</taxon>
        <taxon>Euteleostomi</taxon>
        <taxon>Actinopterygii</taxon>
        <taxon>Neopterygii</taxon>
        <taxon>Teleostei</taxon>
        <taxon>Albuliformes</taxon>
        <taxon>Albulidae</taxon>
        <taxon>Albula</taxon>
    </lineage>
</organism>
<feature type="non-terminal residue" evidence="1">
    <location>
        <position position="1"/>
    </location>
</feature>
<reference evidence="1" key="1">
    <citation type="thesis" date="2021" institute="BYU ScholarsArchive" country="Provo, UT, USA">
        <title>Applications of and Algorithms for Genome Assembly and Genomic Analyses with an Emphasis on Marine Teleosts.</title>
        <authorList>
            <person name="Pickett B.D."/>
        </authorList>
    </citation>
    <scope>NUCLEOTIDE SEQUENCE</scope>
    <source>
        <strain evidence="1">HI-2016</strain>
    </source>
</reference>
<dbReference type="EMBL" id="JAFBMS010000134">
    <property type="protein sequence ID" value="KAG9334921.1"/>
    <property type="molecule type" value="Genomic_DNA"/>
</dbReference>
<evidence type="ECO:0000313" key="2">
    <source>
        <dbReference type="Proteomes" id="UP000824540"/>
    </source>
</evidence>
<accession>A0A8T2N8E2</accession>
<gene>
    <name evidence="1" type="ORF">JZ751_006318</name>
</gene>
<keyword evidence="2" id="KW-1185">Reference proteome</keyword>
<dbReference type="AlphaFoldDB" id="A0A8T2N8E2"/>
<dbReference type="Proteomes" id="UP000824540">
    <property type="component" value="Unassembled WGS sequence"/>
</dbReference>
<proteinExistence type="predicted"/>
<comment type="caution">
    <text evidence="1">The sequence shown here is derived from an EMBL/GenBank/DDBJ whole genome shotgun (WGS) entry which is preliminary data.</text>
</comment>
<sequence>PGSVEITLLLIPDRPPVIFTDPLGRDREETACPLHPLTARHMPSHNAQHCSLLEQGILGNASERWISVNLCFTPFLSECESVLYSVLSECESVLYSVLSECES</sequence>
<feature type="non-terminal residue" evidence="1">
    <location>
        <position position="103"/>
    </location>
</feature>
<name>A0A8T2N8E2_9TELE</name>
<protein>
    <submittedName>
        <fullName evidence="1">Uncharacterized protein</fullName>
    </submittedName>
</protein>